<dbReference type="Proteomes" id="UP000799538">
    <property type="component" value="Unassembled WGS sequence"/>
</dbReference>
<sequence>MKYFKLVSIAFASSFAGSTAAQAYNGSSDLSAWPSGARATLTNLINRKANSSNYAAFDMDNTSYRYDLTESLLAYLSTRGILNRSNLDPSLKLVPFKDTANYTESLYSYYNRLCEIDDYVCYPWIAQSFAGFSLRELKTYVDELMALPAPINTTYLVGDVVTPISVSPPRLYTGQVQLYTALQAANISVYVITAANEEIVRMVASDPKYGYNVPPENVIGVSMLLRSENGTLTTARKQVKEGTYDAEANLDLVLTPYLWSPLTWFSGKWAAILEYIDEWKKPVLVAGDTPGSDTYMLFQGVNTTEGGVHLWINRREAYYEELQELYQDAARGQVENGIGATANQSWVVVKPEDIL</sequence>
<dbReference type="OrthoDB" id="5182398at2759"/>
<evidence type="ECO:0000256" key="1">
    <source>
        <dbReference type="SAM" id="SignalP"/>
    </source>
</evidence>
<dbReference type="InterPro" id="IPR050582">
    <property type="entry name" value="HAD-like_SerB"/>
</dbReference>
<evidence type="ECO:0000313" key="3">
    <source>
        <dbReference type="Proteomes" id="UP000799538"/>
    </source>
</evidence>
<dbReference type="InterPro" id="IPR036412">
    <property type="entry name" value="HAD-like_sf"/>
</dbReference>
<gene>
    <name evidence="2" type="ORF">BDZ85DRAFT_227427</name>
</gene>
<evidence type="ECO:0000313" key="2">
    <source>
        <dbReference type="EMBL" id="KAF2227174.1"/>
    </source>
</evidence>
<protein>
    <submittedName>
        <fullName evidence="2">Phosphorylcholine phosphatase</fullName>
    </submittedName>
</protein>
<feature type="chain" id="PRO_5025414398" evidence="1">
    <location>
        <begin position="21"/>
        <end position="355"/>
    </location>
</feature>
<dbReference type="Gene3D" id="1.20.1440.310">
    <property type="match status" value="1"/>
</dbReference>
<keyword evidence="3" id="KW-1185">Reference proteome</keyword>
<proteinExistence type="predicted"/>
<dbReference type="EMBL" id="ML992501">
    <property type="protein sequence ID" value="KAF2227174.1"/>
    <property type="molecule type" value="Genomic_DNA"/>
</dbReference>
<organism evidence="2 3">
    <name type="scientific">Elsinoe ampelina</name>
    <dbReference type="NCBI Taxonomy" id="302913"/>
    <lineage>
        <taxon>Eukaryota</taxon>
        <taxon>Fungi</taxon>
        <taxon>Dikarya</taxon>
        <taxon>Ascomycota</taxon>
        <taxon>Pezizomycotina</taxon>
        <taxon>Dothideomycetes</taxon>
        <taxon>Dothideomycetidae</taxon>
        <taxon>Myriangiales</taxon>
        <taxon>Elsinoaceae</taxon>
        <taxon>Elsinoe</taxon>
    </lineage>
</organism>
<name>A0A6A6GN19_9PEZI</name>
<feature type="signal peptide" evidence="1">
    <location>
        <begin position="1"/>
        <end position="20"/>
    </location>
</feature>
<keyword evidence="1" id="KW-0732">Signal</keyword>
<dbReference type="AlphaFoldDB" id="A0A6A6GN19"/>
<dbReference type="Gene3D" id="3.40.50.1000">
    <property type="entry name" value="HAD superfamily/HAD-like"/>
    <property type="match status" value="1"/>
</dbReference>
<accession>A0A6A6GN19</accession>
<dbReference type="SUPFAM" id="SSF56784">
    <property type="entry name" value="HAD-like"/>
    <property type="match status" value="1"/>
</dbReference>
<dbReference type="InterPro" id="IPR023214">
    <property type="entry name" value="HAD_sf"/>
</dbReference>
<reference evidence="3" key="1">
    <citation type="journal article" date="2020" name="Stud. Mycol.">
        <title>101 Dothideomycetes genomes: A test case for predicting lifestyles and emergence of pathogens.</title>
        <authorList>
            <person name="Haridas S."/>
            <person name="Albert R."/>
            <person name="Binder M."/>
            <person name="Bloem J."/>
            <person name="LaButti K."/>
            <person name="Salamov A."/>
            <person name="Andreopoulos B."/>
            <person name="Baker S."/>
            <person name="Barry K."/>
            <person name="Bills G."/>
            <person name="Bluhm B."/>
            <person name="Cannon C."/>
            <person name="Castanera R."/>
            <person name="Culley D."/>
            <person name="Daum C."/>
            <person name="Ezra D."/>
            <person name="Gonzalez J."/>
            <person name="Henrissat B."/>
            <person name="Kuo A."/>
            <person name="Liang C."/>
            <person name="Lipzen A."/>
            <person name="Lutzoni F."/>
            <person name="Magnuson J."/>
            <person name="Mondo S."/>
            <person name="Nolan M."/>
            <person name="Ohm R."/>
            <person name="Pangilinan J."/>
            <person name="Park H.-J."/>
            <person name="Ramirez L."/>
            <person name="Alfaro M."/>
            <person name="Sun H."/>
            <person name="Tritt A."/>
            <person name="Yoshinaga Y."/>
            <person name="Zwiers L.-H."/>
            <person name="Turgeon B."/>
            <person name="Goodwin S."/>
            <person name="Spatafora J."/>
            <person name="Crous P."/>
            <person name="Grigoriev I."/>
        </authorList>
    </citation>
    <scope>NUCLEOTIDE SEQUENCE [LARGE SCALE GENOMIC DNA]</scope>
    <source>
        <strain evidence="3">CECT 20119</strain>
    </source>
</reference>
<dbReference type="PANTHER" id="PTHR43344">
    <property type="entry name" value="PHOSPHOSERINE PHOSPHATASE"/>
    <property type="match status" value="1"/>
</dbReference>